<dbReference type="InterPro" id="IPR024079">
    <property type="entry name" value="MetalloPept_cat_dom_sf"/>
</dbReference>
<comment type="caution">
    <text evidence="2">The sequence shown here is derived from an EMBL/GenBank/DDBJ whole genome shotgun (WGS) entry which is preliminary data.</text>
</comment>
<dbReference type="GO" id="GO:0016485">
    <property type="term" value="P:protein processing"/>
    <property type="evidence" value="ECO:0007669"/>
    <property type="project" value="TreeGrafter"/>
</dbReference>
<dbReference type="GO" id="GO:0004222">
    <property type="term" value="F:metalloendopeptidase activity"/>
    <property type="evidence" value="ECO:0007669"/>
    <property type="project" value="InterPro"/>
</dbReference>
<dbReference type="PROSITE" id="PS51885">
    <property type="entry name" value="NEPRILYSIN"/>
    <property type="match status" value="1"/>
</dbReference>
<dbReference type="Gene3D" id="3.40.390.10">
    <property type="entry name" value="Collagenase (Catalytic Domain)"/>
    <property type="match status" value="1"/>
</dbReference>
<dbReference type="PANTHER" id="PTHR11733:SF241">
    <property type="entry name" value="GH26575P-RELATED"/>
    <property type="match status" value="1"/>
</dbReference>
<evidence type="ECO:0000313" key="3">
    <source>
        <dbReference type="Proteomes" id="UP001321473"/>
    </source>
</evidence>
<dbReference type="GO" id="GO:0005886">
    <property type="term" value="C:plasma membrane"/>
    <property type="evidence" value="ECO:0007669"/>
    <property type="project" value="TreeGrafter"/>
</dbReference>
<dbReference type="EMBL" id="JARKHS020036305">
    <property type="protein sequence ID" value="KAK8756348.1"/>
    <property type="molecule type" value="Genomic_DNA"/>
</dbReference>
<sequence>MLDNAESDLVSGLLQSVRKAIRSDRSYLTDPKGDSTLSRLQESLDAITFVSERQLASHEENIAFRSSQSIPSGTGFLFDHLSVRAQVRQQMQLNPPHFTWDVSSAIEFKSRAFYLDEHGSLFVPTALLTRDVFYGENASRFLNHGTLGAIVVRELAKIFAPGSTNHPEDPWTPEATNLYVSHMSCYVAFQGYGAGLWSFNKSSAEFQRELFLWLTSARVAYAALKDDFAASSHRSADWKSVQKGFFLRFCLAACDSWSKTSLSSRQKCLWPMFDMPEFADAFECPPRSYMASQHRCRA</sequence>
<proteinExistence type="predicted"/>
<protein>
    <recommendedName>
        <fullName evidence="1">Peptidase M13 C-terminal domain-containing protein</fullName>
    </recommendedName>
</protein>
<accession>A0AAQ4D1K8</accession>
<evidence type="ECO:0000259" key="1">
    <source>
        <dbReference type="Pfam" id="PF01431"/>
    </source>
</evidence>
<gene>
    <name evidence="2" type="ORF">V5799_000951</name>
</gene>
<name>A0AAQ4D1K8_AMBAM</name>
<dbReference type="AlphaFoldDB" id="A0AAQ4D1K8"/>
<evidence type="ECO:0000313" key="2">
    <source>
        <dbReference type="EMBL" id="KAK8756348.1"/>
    </source>
</evidence>
<dbReference type="Proteomes" id="UP001321473">
    <property type="component" value="Unassembled WGS sequence"/>
</dbReference>
<dbReference type="SUPFAM" id="SSF55486">
    <property type="entry name" value="Metalloproteases ('zincins'), catalytic domain"/>
    <property type="match status" value="1"/>
</dbReference>
<keyword evidence="3" id="KW-1185">Reference proteome</keyword>
<feature type="domain" description="Peptidase M13 C-terminal" evidence="1">
    <location>
        <begin position="112"/>
        <end position="297"/>
    </location>
</feature>
<dbReference type="InterPro" id="IPR018497">
    <property type="entry name" value="Peptidase_M13_C"/>
</dbReference>
<dbReference type="InterPro" id="IPR000718">
    <property type="entry name" value="Peptidase_M13"/>
</dbReference>
<reference evidence="2 3" key="1">
    <citation type="journal article" date="2023" name="Arcadia Sci">
        <title>De novo assembly of a long-read Amblyomma americanum tick genome.</title>
        <authorList>
            <person name="Chou S."/>
            <person name="Poskanzer K.E."/>
            <person name="Rollins M."/>
            <person name="Thuy-Boun P.S."/>
        </authorList>
    </citation>
    <scope>NUCLEOTIDE SEQUENCE [LARGE SCALE GENOMIC DNA]</scope>
    <source>
        <strain evidence="2">F_SG_1</strain>
        <tissue evidence="2">Salivary glands</tissue>
    </source>
</reference>
<dbReference type="PANTHER" id="PTHR11733">
    <property type="entry name" value="ZINC METALLOPROTEASE FAMILY M13 NEPRILYSIN-RELATED"/>
    <property type="match status" value="1"/>
</dbReference>
<organism evidence="2 3">
    <name type="scientific">Amblyomma americanum</name>
    <name type="common">Lone star tick</name>
    <dbReference type="NCBI Taxonomy" id="6943"/>
    <lineage>
        <taxon>Eukaryota</taxon>
        <taxon>Metazoa</taxon>
        <taxon>Ecdysozoa</taxon>
        <taxon>Arthropoda</taxon>
        <taxon>Chelicerata</taxon>
        <taxon>Arachnida</taxon>
        <taxon>Acari</taxon>
        <taxon>Parasitiformes</taxon>
        <taxon>Ixodida</taxon>
        <taxon>Ixodoidea</taxon>
        <taxon>Ixodidae</taxon>
        <taxon>Amblyomminae</taxon>
        <taxon>Amblyomma</taxon>
    </lineage>
</organism>
<dbReference type="Pfam" id="PF01431">
    <property type="entry name" value="Peptidase_M13"/>
    <property type="match status" value="1"/>
</dbReference>